<feature type="chain" id="PRO_5045106551" evidence="1">
    <location>
        <begin position="21"/>
        <end position="323"/>
    </location>
</feature>
<sequence>MKKTVLYSLIATCCAFSAAAQDTTPQQVTTNFKDTVSIKPDTTYWQKSITGGINFNQASFSNWVGGGVNSIAIGGVVAARALYEKGKTSWDNTADFQLGYITQRGITRKASDQLIFISVLGHKIKPKWDLFASGTFNTYFAPGFRYDNLPAGVTDFKASSFFSPAQFALAWGLAYKPNDEFSLRISPFAPRFTFLLDDAVRFREDVVGGSKVIVRDPTAKAYGVDAGKTVRAEWLALQLQAVWNKKLSENVSLNARYQLYANYQTLNAIDHRIDLLIAAKLNRYLSTTFGIIGLYDKDFYDGFQIQQTLGIGLIYNASTFRKK</sequence>
<protein>
    <submittedName>
        <fullName evidence="2">DUF3078 domain-containing protein</fullName>
    </submittedName>
</protein>
<dbReference type="Proteomes" id="UP000606008">
    <property type="component" value="Unassembled WGS sequence"/>
</dbReference>
<comment type="caution">
    <text evidence="2">The sequence shown here is derived from an EMBL/GenBank/DDBJ whole genome shotgun (WGS) entry which is preliminary data.</text>
</comment>
<keyword evidence="3" id="KW-1185">Reference proteome</keyword>
<proteinExistence type="predicted"/>
<dbReference type="InterPro" id="IPR021428">
    <property type="entry name" value="DUF3078"/>
</dbReference>
<evidence type="ECO:0000256" key="1">
    <source>
        <dbReference type="SAM" id="SignalP"/>
    </source>
</evidence>
<keyword evidence="1" id="KW-0732">Signal</keyword>
<evidence type="ECO:0000313" key="3">
    <source>
        <dbReference type="Proteomes" id="UP000606008"/>
    </source>
</evidence>
<gene>
    <name evidence="2" type="ORF">F7231_15205</name>
</gene>
<feature type="signal peptide" evidence="1">
    <location>
        <begin position="1"/>
        <end position="20"/>
    </location>
</feature>
<organism evidence="2 3">
    <name type="scientific">Fibrivirga algicola</name>
    <dbReference type="NCBI Taxonomy" id="2950420"/>
    <lineage>
        <taxon>Bacteria</taxon>
        <taxon>Pseudomonadati</taxon>
        <taxon>Bacteroidota</taxon>
        <taxon>Cytophagia</taxon>
        <taxon>Cytophagales</taxon>
        <taxon>Spirosomataceae</taxon>
        <taxon>Fibrivirga</taxon>
    </lineage>
</organism>
<dbReference type="RefSeq" id="WP_166692511.1">
    <property type="nucleotide sequence ID" value="NZ_WAEL01000005.1"/>
</dbReference>
<reference evidence="3" key="2">
    <citation type="submission" date="2023-07" db="EMBL/GenBank/DDBJ databases">
        <authorList>
            <person name="Jung D.-H."/>
        </authorList>
    </citation>
    <scope>NUCLEOTIDE SEQUENCE [LARGE SCALE GENOMIC DNA]</scope>
    <source>
        <strain evidence="3">JA-25</strain>
    </source>
</reference>
<accession>A0ABX0QHA2</accession>
<reference evidence="3" key="1">
    <citation type="submission" date="2019-09" db="EMBL/GenBank/DDBJ databases">
        <authorList>
            <person name="Jung D.-H."/>
        </authorList>
    </citation>
    <scope>NUCLEOTIDE SEQUENCE [LARGE SCALE GENOMIC DNA]</scope>
    <source>
        <strain evidence="3">JA-25</strain>
    </source>
</reference>
<evidence type="ECO:0000313" key="2">
    <source>
        <dbReference type="EMBL" id="NID11521.1"/>
    </source>
</evidence>
<name>A0ABX0QHA2_9BACT</name>
<dbReference type="Pfam" id="PF11276">
    <property type="entry name" value="DUF3078"/>
    <property type="match status" value="1"/>
</dbReference>
<dbReference type="EMBL" id="WAEL01000005">
    <property type="protein sequence ID" value="NID11521.1"/>
    <property type="molecule type" value="Genomic_DNA"/>
</dbReference>